<proteinExistence type="predicted"/>
<evidence type="ECO:0000313" key="2">
    <source>
        <dbReference type="EnsemblPlants" id="cds.evm.model.05.1128"/>
    </source>
</evidence>
<accession>A0A803PK51</accession>
<dbReference type="PANTHER" id="PTHR37984:SF5">
    <property type="entry name" value="PROTEIN NYNRIN-LIKE"/>
    <property type="match status" value="1"/>
</dbReference>
<dbReference type="Gramene" id="evm.model.05.1128">
    <property type="protein sequence ID" value="cds.evm.model.05.1128"/>
    <property type="gene ID" value="evm.TU.05.1128"/>
</dbReference>
<name>A0A803PK51_CANSA</name>
<evidence type="ECO:0000259" key="1">
    <source>
        <dbReference type="PROSITE" id="PS50878"/>
    </source>
</evidence>
<dbReference type="PROSITE" id="PS50878">
    <property type="entry name" value="RT_POL"/>
    <property type="match status" value="1"/>
</dbReference>
<reference evidence="2" key="1">
    <citation type="submission" date="2018-11" db="EMBL/GenBank/DDBJ databases">
        <authorList>
            <person name="Grassa J C."/>
        </authorList>
    </citation>
    <scope>NUCLEOTIDE SEQUENCE [LARGE SCALE GENOMIC DNA]</scope>
</reference>
<organism evidence="2 3">
    <name type="scientific">Cannabis sativa</name>
    <name type="common">Hemp</name>
    <name type="synonym">Marijuana</name>
    <dbReference type="NCBI Taxonomy" id="3483"/>
    <lineage>
        <taxon>Eukaryota</taxon>
        <taxon>Viridiplantae</taxon>
        <taxon>Streptophyta</taxon>
        <taxon>Embryophyta</taxon>
        <taxon>Tracheophyta</taxon>
        <taxon>Spermatophyta</taxon>
        <taxon>Magnoliopsida</taxon>
        <taxon>eudicotyledons</taxon>
        <taxon>Gunneridae</taxon>
        <taxon>Pentapetalae</taxon>
        <taxon>rosids</taxon>
        <taxon>fabids</taxon>
        <taxon>Rosales</taxon>
        <taxon>Cannabaceae</taxon>
        <taxon>Cannabis</taxon>
    </lineage>
</organism>
<feature type="domain" description="Reverse transcriptase" evidence="1">
    <location>
        <begin position="1"/>
        <end position="55"/>
    </location>
</feature>
<dbReference type="InterPro" id="IPR050951">
    <property type="entry name" value="Retrovirus_Pol_polyprotein"/>
</dbReference>
<dbReference type="EMBL" id="UZAU01000498">
    <property type="status" value="NOT_ANNOTATED_CDS"/>
    <property type="molecule type" value="Genomic_DNA"/>
</dbReference>
<sequence>MEVYVDDILVKLVKSEDHTMDLAECFAILRKYDMKLNPKKRSFRVSSGKFLGFIVNARGIEANLEKIKALLEMPSPTKQREVQALIGRMVALNRFISKSIDKWLPFFNVL</sequence>
<dbReference type="Gene3D" id="3.30.70.270">
    <property type="match status" value="1"/>
</dbReference>
<dbReference type="Pfam" id="PF00078">
    <property type="entry name" value="RVT_1"/>
    <property type="match status" value="1"/>
</dbReference>
<evidence type="ECO:0000313" key="3">
    <source>
        <dbReference type="Proteomes" id="UP000596661"/>
    </source>
</evidence>
<dbReference type="EnsemblPlants" id="evm.model.05.1128">
    <property type="protein sequence ID" value="cds.evm.model.05.1128"/>
    <property type="gene ID" value="evm.TU.05.1128"/>
</dbReference>
<dbReference type="InterPro" id="IPR000477">
    <property type="entry name" value="RT_dom"/>
</dbReference>
<dbReference type="AlphaFoldDB" id="A0A803PK51"/>
<dbReference type="OMA" id="KSEDHTM"/>
<keyword evidence="3" id="KW-1185">Reference proteome</keyword>
<dbReference type="InterPro" id="IPR043128">
    <property type="entry name" value="Rev_trsase/Diguanyl_cyclase"/>
</dbReference>
<protein>
    <recommendedName>
        <fullName evidence="1">Reverse transcriptase domain-containing protein</fullName>
    </recommendedName>
</protein>
<reference evidence="2" key="2">
    <citation type="submission" date="2021-03" db="UniProtKB">
        <authorList>
            <consortium name="EnsemblPlants"/>
        </authorList>
    </citation>
    <scope>IDENTIFICATION</scope>
</reference>
<dbReference type="SUPFAM" id="SSF56672">
    <property type="entry name" value="DNA/RNA polymerases"/>
    <property type="match status" value="1"/>
</dbReference>
<dbReference type="Proteomes" id="UP000596661">
    <property type="component" value="Chromosome 5"/>
</dbReference>
<dbReference type="PANTHER" id="PTHR37984">
    <property type="entry name" value="PROTEIN CBG26694"/>
    <property type="match status" value="1"/>
</dbReference>
<dbReference type="InterPro" id="IPR043502">
    <property type="entry name" value="DNA/RNA_pol_sf"/>
</dbReference>